<proteinExistence type="inferred from homology"/>
<evidence type="ECO:0000313" key="2">
    <source>
        <dbReference type="EMBL" id="GEZ06428.1"/>
    </source>
</evidence>
<dbReference type="InterPro" id="IPR013328">
    <property type="entry name" value="6PGD_dom2"/>
</dbReference>
<name>A0A699I2I6_TANCI</name>
<dbReference type="Gene3D" id="1.10.1040.10">
    <property type="entry name" value="N-(1-d-carboxylethyl)-l-norvaline Dehydrogenase, domain 2"/>
    <property type="match status" value="1"/>
</dbReference>
<dbReference type="AlphaFoldDB" id="A0A699I2I6"/>
<dbReference type="PANTHER" id="PTHR43580:SF2">
    <property type="entry name" value="CYTOKINE-LIKE NUCLEAR FACTOR N-PAC"/>
    <property type="match status" value="1"/>
</dbReference>
<dbReference type="InterPro" id="IPR051265">
    <property type="entry name" value="HIBADH-related_NP60_sf"/>
</dbReference>
<feature type="non-terminal residue" evidence="2">
    <location>
        <position position="1"/>
    </location>
</feature>
<dbReference type="PANTHER" id="PTHR43580">
    <property type="entry name" value="OXIDOREDUCTASE GLYR1-RELATED"/>
    <property type="match status" value="1"/>
</dbReference>
<gene>
    <name evidence="2" type="ORF">Tci_478401</name>
</gene>
<protein>
    <submittedName>
        <fullName evidence="2">Glyoxylate/succinic semialdehyde reductase 2, chloroplastic</fullName>
    </submittedName>
</protein>
<dbReference type="GO" id="GO:0009507">
    <property type="term" value="C:chloroplast"/>
    <property type="evidence" value="ECO:0007669"/>
    <property type="project" value="TreeGrafter"/>
</dbReference>
<organism evidence="2">
    <name type="scientific">Tanacetum cinerariifolium</name>
    <name type="common">Dalmatian daisy</name>
    <name type="synonym">Chrysanthemum cinerariifolium</name>
    <dbReference type="NCBI Taxonomy" id="118510"/>
    <lineage>
        <taxon>Eukaryota</taxon>
        <taxon>Viridiplantae</taxon>
        <taxon>Streptophyta</taxon>
        <taxon>Embryophyta</taxon>
        <taxon>Tracheophyta</taxon>
        <taxon>Spermatophyta</taxon>
        <taxon>Magnoliopsida</taxon>
        <taxon>eudicotyledons</taxon>
        <taxon>Gunneridae</taxon>
        <taxon>Pentapetalae</taxon>
        <taxon>asterids</taxon>
        <taxon>campanulids</taxon>
        <taxon>Asterales</taxon>
        <taxon>Asteraceae</taxon>
        <taxon>Asteroideae</taxon>
        <taxon>Anthemideae</taxon>
        <taxon>Anthemidinae</taxon>
        <taxon>Tanacetum</taxon>
    </lineage>
</organism>
<comment type="similarity">
    <text evidence="1">Belongs to the HIBADH-related family. NP60 subfamily.</text>
</comment>
<dbReference type="InterPro" id="IPR008927">
    <property type="entry name" value="6-PGluconate_DH-like_C_sf"/>
</dbReference>
<dbReference type="EMBL" id="BKCJ010237156">
    <property type="protein sequence ID" value="GEZ06428.1"/>
    <property type="molecule type" value="Genomic_DNA"/>
</dbReference>
<comment type="caution">
    <text evidence="2">The sequence shown here is derived from an EMBL/GenBank/DDBJ whole genome shotgun (WGS) entry which is preliminary data.</text>
</comment>
<reference evidence="2" key="1">
    <citation type="journal article" date="2019" name="Sci. Rep.">
        <title>Draft genome of Tanacetum cinerariifolium, the natural source of mosquito coil.</title>
        <authorList>
            <person name="Yamashiro T."/>
            <person name="Shiraishi A."/>
            <person name="Satake H."/>
            <person name="Nakayama K."/>
        </authorList>
    </citation>
    <scope>NUCLEOTIDE SEQUENCE</scope>
</reference>
<sequence>NGKEIAENERERKRTEVISLGAISAPMFSLKGPAMVQSRYPTAFPLKHQQKDMRLALGLAVSLSHCRQIRIKLKQSKIANQFLYFLL</sequence>
<evidence type="ECO:0000256" key="1">
    <source>
        <dbReference type="ARBA" id="ARBA00007598"/>
    </source>
</evidence>
<accession>A0A699I2I6</accession>
<dbReference type="SUPFAM" id="SSF48179">
    <property type="entry name" value="6-phosphogluconate dehydrogenase C-terminal domain-like"/>
    <property type="match status" value="1"/>
</dbReference>